<feature type="domain" description="Ubiquitin-like" evidence="2">
    <location>
        <begin position="296"/>
        <end position="378"/>
    </location>
</feature>
<dbReference type="AlphaFoldDB" id="A0A9P9HMP0"/>
<evidence type="ECO:0000313" key="3">
    <source>
        <dbReference type="EMBL" id="KAH7259892.1"/>
    </source>
</evidence>
<protein>
    <recommendedName>
        <fullName evidence="2">Ubiquitin-like domain-containing protein</fullName>
    </recommendedName>
</protein>
<keyword evidence="4" id="KW-1185">Reference proteome</keyword>
<sequence>MSFGYAIGDVIAVLGLIGRVAIELRNYKDAPSHFQQLRVELDLVHSTLQHVLRLEPESEEERQTLDQIRAIVVHCSQPLQGMADKMRSKEGSLGHFRTTRSLSSIGTRLHWSMVAQSDVDAFRKTIMSEMAAINILLSVQQLTRVKHLASQSRCIGTSQALAVERHANAIADHATSILSIASRTQSTIEVLAANTAIQAETSSRQAKALDQNLKAIETNIDDLSRKTGKTSAMIQRHVKRLFRLMQDIKEMFTLFAKCSQEMREAIGRNTRMLLDITGQLKRIVRAIEAIPLHLTLDIVRLDDAHGESWPLPLQACRTWNAFCDMLRLVVYANKRPGADFIVQNRFSIMMAQNGMELNERVWGTFIKPGLHIEQAMVVS</sequence>
<reference evidence="3" key="1">
    <citation type="journal article" date="2021" name="Nat. Commun.">
        <title>Genetic determinants of endophytism in the Arabidopsis root mycobiome.</title>
        <authorList>
            <person name="Mesny F."/>
            <person name="Miyauchi S."/>
            <person name="Thiergart T."/>
            <person name="Pickel B."/>
            <person name="Atanasova L."/>
            <person name="Karlsson M."/>
            <person name="Huettel B."/>
            <person name="Barry K.W."/>
            <person name="Haridas S."/>
            <person name="Chen C."/>
            <person name="Bauer D."/>
            <person name="Andreopoulos W."/>
            <person name="Pangilinan J."/>
            <person name="LaButti K."/>
            <person name="Riley R."/>
            <person name="Lipzen A."/>
            <person name="Clum A."/>
            <person name="Drula E."/>
            <person name="Henrissat B."/>
            <person name="Kohler A."/>
            <person name="Grigoriev I.V."/>
            <person name="Martin F.M."/>
            <person name="Hacquard S."/>
        </authorList>
    </citation>
    <scope>NUCLEOTIDE SEQUENCE</scope>
    <source>
        <strain evidence="3">FSSC 5 MPI-SDFR-AT-0091</strain>
    </source>
</reference>
<dbReference type="PANTHER" id="PTHR38886">
    <property type="entry name" value="SESA DOMAIN-CONTAINING PROTEIN"/>
    <property type="match status" value="1"/>
</dbReference>
<dbReference type="Proteomes" id="UP000736672">
    <property type="component" value="Unassembled WGS sequence"/>
</dbReference>
<dbReference type="EMBL" id="JAGTJS010000008">
    <property type="protein sequence ID" value="KAH7259892.1"/>
    <property type="molecule type" value="Genomic_DNA"/>
</dbReference>
<name>A0A9P9HMP0_FUSSL</name>
<dbReference type="Pfam" id="PF22893">
    <property type="entry name" value="ULD_2"/>
    <property type="match status" value="1"/>
</dbReference>
<organism evidence="3 4">
    <name type="scientific">Fusarium solani</name>
    <name type="common">Filamentous fungus</name>
    <dbReference type="NCBI Taxonomy" id="169388"/>
    <lineage>
        <taxon>Eukaryota</taxon>
        <taxon>Fungi</taxon>
        <taxon>Dikarya</taxon>
        <taxon>Ascomycota</taxon>
        <taxon>Pezizomycotina</taxon>
        <taxon>Sordariomycetes</taxon>
        <taxon>Hypocreomycetidae</taxon>
        <taxon>Hypocreales</taxon>
        <taxon>Nectriaceae</taxon>
        <taxon>Fusarium</taxon>
        <taxon>Fusarium solani species complex</taxon>
    </lineage>
</organism>
<dbReference type="OrthoDB" id="3045089at2759"/>
<evidence type="ECO:0000259" key="2">
    <source>
        <dbReference type="Pfam" id="PF22893"/>
    </source>
</evidence>
<evidence type="ECO:0000256" key="1">
    <source>
        <dbReference type="SAM" id="Coils"/>
    </source>
</evidence>
<comment type="caution">
    <text evidence="3">The sequence shown here is derived from an EMBL/GenBank/DDBJ whole genome shotgun (WGS) entry which is preliminary data.</text>
</comment>
<keyword evidence="1" id="KW-0175">Coiled coil</keyword>
<feature type="coiled-coil region" evidence="1">
    <location>
        <begin position="199"/>
        <end position="226"/>
    </location>
</feature>
<accession>A0A9P9HMP0</accession>
<evidence type="ECO:0000313" key="4">
    <source>
        <dbReference type="Proteomes" id="UP000736672"/>
    </source>
</evidence>
<proteinExistence type="predicted"/>
<dbReference type="InterPro" id="IPR054464">
    <property type="entry name" value="ULD_fung"/>
</dbReference>
<dbReference type="PANTHER" id="PTHR38886:SF1">
    <property type="entry name" value="NACHT-NTPASE AND P-LOOP NTPASES N-TERMINAL DOMAIN-CONTAINING PROTEIN"/>
    <property type="match status" value="1"/>
</dbReference>
<gene>
    <name evidence="3" type="ORF">B0J15DRAFT_273464</name>
</gene>